<keyword evidence="2" id="KW-1133">Transmembrane helix</keyword>
<keyword evidence="2" id="KW-0812">Transmembrane</keyword>
<dbReference type="EMBL" id="AAWS01000011">
    <property type="protein sequence ID" value="EAY29267.1"/>
    <property type="molecule type" value="Genomic_DNA"/>
</dbReference>
<comment type="caution">
    <text evidence="3">The sequence shown here is derived from an EMBL/GenBank/DDBJ whole genome shotgun (WGS) entry which is preliminary data.</text>
</comment>
<accession>A1ZJG4</accession>
<protein>
    <recommendedName>
        <fullName evidence="5">Periplasmic heavy metal sensor</fullName>
    </recommendedName>
</protein>
<evidence type="ECO:0000256" key="1">
    <source>
        <dbReference type="SAM" id="MobiDB-lite"/>
    </source>
</evidence>
<name>A1ZJG4_MICM2</name>
<evidence type="ECO:0000256" key="2">
    <source>
        <dbReference type="SAM" id="Phobius"/>
    </source>
</evidence>
<dbReference type="RefSeq" id="WP_002696211.1">
    <property type="nucleotide sequence ID" value="NZ_AAWS01000011.1"/>
</dbReference>
<dbReference type="AlphaFoldDB" id="A1ZJG4"/>
<keyword evidence="4" id="KW-1185">Reference proteome</keyword>
<evidence type="ECO:0008006" key="5">
    <source>
        <dbReference type="Google" id="ProtNLM"/>
    </source>
</evidence>
<feature type="region of interest" description="Disordered" evidence="1">
    <location>
        <begin position="118"/>
        <end position="139"/>
    </location>
</feature>
<evidence type="ECO:0000313" key="4">
    <source>
        <dbReference type="Proteomes" id="UP000004095"/>
    </source>
</evidence>
<proteinExistence type="predicted"/>
<reference evidence="3 4" key="1">
    <citation type="submission" date="2007-01" db="EMBL/GenBank/DDBJ databases">
        <authorList>
            <person name="Haygood M."/>
            <person name="Podell S."/>
            <person name="Anderson C."/>
            <person name="Hopkinson B."/>
            <person name="Roe K."/>
            <person name="Barbeau K."/>
            <person name="Gaasterland T."/>
            <person name="Ferriera S."/>
            <person name="Johnson J."/>
            <person name="Kravitz S."/>
            <person name="Beeson K."/>
            <person name="Sutton G."/>
            <person name="Rogers Y.-H."/>
            <person name="Friedman R."/>
            <person name="Frazier M."/>
            <person name="Venter J.C."/>
        </authorList>
    </citation>
    <scope>NUCLEOTIDE SEQUENCE [LARGE SCALE GENOMIC DNA]</scope>
    <source>
        <strain evidence="3 4">ATCC 23134</strain>
    </source>
</reference>
<dbReference type="Proteomes" id="UP000004095">
    <property type="component" value="Unassembled WGS sequence"/>
</dbReference>
<sequence length="139" mass="16989">MKIKTTVILIATLLIGIVLGSLGTGYFVRKKVKNISRRFREPDRFKHHLIERLNVSEDQQVIIEPMIEAHFKQRHGLRKQHFNDLIKMEEDFQKKVSVHLEDDQMEYLRRRLERLKRRFERRGRGKPRRHHRKEHHKPE</sequence>
<gene>
    <name evidence="3" type="ORF">M23134_01321</name>
</gene>
<evidence type="ECO:0000313" key="3">
    <source>
        <dbReference type="EMBL" id="EAY29267.1"/>
    </source>
</evidence>
<keyword evidence="2" id="KW-0472">Membrane</keyword>
<feature type="transmembrane region" description="Helical" evidence="2">
    <location>
        <begin position="6"/>
        <end position="28"/>
    </location>
</feature>
<organism evidence="3 4">
    <name type="scientific">Microscilla marina ATCC 23134</name>
    <dbReference type="NCBI Taxonomy" id="313606"/>
    <lineage>
        <taxon>Bacteria</taxon>
        <taxon>Pseudomonadati</taxon>
        <taxon>Bacteroidota</taxon>
        <taxon>Cytophagia</taxon>
        <taxon>Cytophagales</taxon>
        <taxon>Microscillaceae</taxon>
        <taxon>Microscilla</taxon>
    </lineage>
</organism>